<dbReference type="Proteomes" id="UP000231567">
    <property type="component" value="Unassembled WGS sequence"/>
</dbReference>
<evidence type="ECO:0000313" key="2">
    <source>
        <dbReference type="Proteomes" id="UP000231567"/>
    </source>
</evidence>
<gene>
    <name evidence="1" type="ORF">COX39_00245</name>
</gene>
<dbReference type="AlphaFoldDB" id="A0A2G9YRR9"/>
<evidence type="ECO:0000313" key="1">
    <source>
        <dbReference type="EMBL" id="PIP21935.1"/>
    </source>
</evidence>
<protein>
    <submittedName>
        <fullName evidence="1">Uncharacterized protein</fullName>
    </submittedName>
</protein>
<dbReference type="EMBL" id="PCRM01000005">
    <property type="protein sequence ID" value="PIP21935.1"/>
    <property type="molecule type" value="Genomic_DNA"/>
</dbReference>
<sequence length="296" mass="33365">MSETLQPNPTEDLKPEKMNWRKEENLVNYIRPLKPEAEEQFRQILRNPQITRERRPWAEKLLRTKLAKVAVLAFGLKFLTADAPKAIAAEEPAPTVPAETIDQENLTDAQKEILKIDADRVALQNQMIRVFTPSNVETITNEDGTTTEKITASIDSSKTLKELTEDVASEQTPQEQISQTAKTFEESLQNAGISEEIIKEMMRKLFFDIQTISTKINPEMTWGQAQNELFSLERMTRKSGKKIGLTAEQIPIVIDAEKNALVNFADINVRLQLGFIPESSTTASPENPETTPPTES</sequence>
<proteinExistence type="predicted"/>
<organism evidence="1 2">
    <name type="scientific">Candidatus Nealsonbacteria bacterium CG23_combo_of_CG06-09_8_20_14_all_40_13</name>
    <dbReference type="NCBI Taxonomy" id="1974724"/>
    <lineage>
        <taxon>Bacteria</taxon>
        <taxon>Candidatus Nealsoniibacteriota</taxon>
    </lineage>
</organism>
<comment type="caution">
    <text evidence="1">The sequence shown here is derived from an EMBL/GenBank/DDBJ whole genome shotgun (WGS) entry which is preliminary data.</text>
</comment>
<reference evidence="1 2" key="1">
    <citation type="submission" date="2017-09" db="EMBL/GenBank/DDBJ databases">
        <title>Depth-based differentiation of microbial function through sediment-hosted aquifers and enrichment of novel symbionts in the deep terrestrial subsurface.</title>
        <authorList>
            <person name="Probst A.J."/>
            <person name="Ladd B."/>
            <person name="Jarett J.K."/>
            <person name="Geller-Mcgrath D.E."/>
            <person name="Sieber C.M."/>
            <person name="Emerson J.B."/>
            <person name="Anantharaman K."/>
            <person name="Thomas B.C."/>
            <person name="Malmstrom R."/>
            <person name="Stieglmeier M."/>
            <person name="Klingl A."/>
            <person name="Woyke T."/>
            <person name="Ryan C.M."/>
            <person name="Banfield J.F."/>
        </authorList>
    </citation>
    <scope>NUCLEOTIDE SEQUENCE [LARGE SCALE GENOMIC DNA]</scope>
    <source>
        <strain evidence="1">CG23_combo_of_CG06-09_8_20_14_all_40_13</strain>
    </source>
</reference>
<name>A0A2G9YRR9_9BACT</name>
<accession>A0A2G9YRR9</accession>